<dbReference type="Proteomes" id="UP000694547">
    <property type="component" value="Chromosome 4"/>
</dbReference>
<feature type="region of interest" description="Disordered" evidence="1">
    <location>
        <begin position="67"/>
        <end position="104"/>
    </location>
</feature>
<dbReference type="AlphaFoldDB" id="A0A8C8UAT9"/>
<organism evidence="2 3">
    <name type="scientific">Peromyscus maniculatus bairdii</name>
    <name type="common">Prairie deer mouse</name>
    <dbReference type="NCBI Taxonomy" id="230844"/>
    <lineage>
        <taxon>Eukaryota</taxon>
        <taxon>Metazoa</taxon>
        <taxon>Chordata</taxon>
        <taxon>Craniata</taxon>
        <taxon>Vertebrata</taxon>
        <taxon>Euteleostomi</taxon>
        <taxon>Mammalia</taxon>
        <taxon>Eutheria</taxon>
        <taxon>Euarchontoglires</taxon>
        <taxon>Glires</taxon>
        <taxon>Rodentia</taxon>
        <taxon>Myomorpha</taxon>
        <taxon>Muroidea</taxon>
        <taxon>Cricetidae</taxon>
        <taxon>Neotominae</taxon>
        <taxon>Peromyscus</taxon>
    </lineage>
</organism>
<sequence length="528" mass="56649">MGEGPVGEPPPLQPPALRLHDFLVTLRGSPDWEPMLGGMRNNLSWDAQALGFLSGSPPPPPALLHCLSTGVPLPRASQPAAPISPRQRERRRRRNHSGPEPPYSISNFSIYLLCQHIKPATPPPPPATSPPPPTTPPPPPATSPPPPTTPPPPPATSPPPPATSPPPPATPPPPPVTPQPPPSTAVICQTAVWYAVSWAPRAQGWLQACHDQFPDQFLDMICGNLSFSALSGPNRRLVKQLCAGLLPPPTSCPDGLVPVPLTPDIFWGCFLENETLWAERLCVEESLQAVPPRNQAWVQHVCQGPTLDPTDFPPCRVGPCGERCPDGGSFLLMVCANDTMYEALVPFWAWLAGQCRISRGGNDTCFLEGMLGPLLPSLPPLGPSPLCLAPGPFLLGMLSQLPRCQSSVPALAHHTRLHYLLRLLTFLLGPGAGGTETQGMLGQALLLSSLPDNCSFWDAFRPEGRRSVLRTVGEYLAREEPTPPGLESTVSLSSGMSKMELLSCFSVSELDSGEFSNIETRRVPLVQT</sequence>
<dbReference type="PRINTS" id="PR01217">
    <property type="entry name" value="PRICHEXTENSN"/>
</dbReference>
<evidence type="ECO:0000313" key="3">
    <source>
        <dbReference type="Proteomes" id="UP000694547"/>
    </source>
</evidence>
<feature type="region of interest" description="Disordered" evidence="1">
    <location>
        <begin position="119"/>
        <end position="182"/>
    </location>
</feature>
<dbReference type="Ensembl" id="ENSPEMT00000038601.1">
    <property type="protein sequence ID" value="ENSPEMP00000030078.1"/>
    <property type="gene ID" value="ENSPEMG00000012808.2"/>
</dbReference>
<dbReference type="GeneTree" id="ENSGT00950000182957"/>
<reference evidence="2" key="3">
    <citation type="submission" date="2025-09" db="UniProtKB">
        <authorList>
            <consortium name="Ensembl"/>
        </authorList>
    </citation>
    <scope>IDENTIFICATION</scope>
</reference>
<name>A0A8C8UAT9_PERMB</name>
<protein>
    <submittedName>
        <fullName evidence="2">Stereocilin</fullName>
    </submittedName>
</protein>
<evidence type="ECO:0000313" key="2">
    <source>
        <dbReference type="Ensembl" id="ENSPEMP00000030078.1"/>
    </source>
</evidence>
<proteinExistence type="predicted"/>
<feature type="compositionally biased region" description="Pro residues" evidence="1">
    <location>
        <begin position="120"/>
        <end position="182"/>
    </location>
</feature>
<reference evidence="2" key="2">
    <citation type="submission" date="2025-08" db="UniProtKB">
        <authorList>
            <consortium name="Ensembl"/>
        </authorList>
    </citation>
    <scope>IDENTIFICATION</scope>
</reference>
<accession>A0A8C8UAT9</accession>
<evidence type="ECO:0000256" key="1">
    <source>
        <dbReference type="SAM" id="MobiDB-lite"/>
    </source>
</evidence>
<reference evidence="2 3" key="1">
    <citation type="submission" date="2018-10" db="EMBL/GenBank/DDBJ databases">
        <title>Improved assembly of the deer mouse Peromyscus maniculatus genome.</title>
        <authorList>
            <person name="Lassance J.-M."/>
            <person name="Hoekstra H.E."/>
        </authorList>
    </citation>
    <scope>NUCLEOTIDE SEQUENCE [LARGE SCALE GENOMIC DNA]</scope>
</reference>
<keyword evidence="3" id="KW-1185">Reference proteome</keyword>